<dbReference type="PANTHER" id="PTHR11787">
    <property type="entry name" value="RAB GDP-DISSOCIATION INHIBITOR"/>
    <property type="match status" value="1"/>
</dbReference>
<keyword evidence="6" id="KW-1185">Reference proteome</keyword>
<dbReference type="GO" id="GO:0006886">
    <property type="term" value="P:intracellular protein transport"/>
    <property type="evidence" value="ECO:0007669"/>
    <property type="project" value="InterPro"/>
</dbReference>
<name>A0A1I8J827_9PLAT</name>
<dbReference type="PANTHER" id="PTHR11787:SF4">
    <property type="entry name" value="CHM, RAB ESCORT PROTEIN 1"/>
    <property type="match status" value="1"/>
</dbReference>
<evidence type="ECO:0000313" key="7">
    <source>
        <dbReference type="WBParaSite" id="maker-uti_cns_0046360-snap-gene-0.3-mRNA-1"/>
    </source>
</evidence>
<dbReference type="Pfam" id="PF00996">
    <property type="entry name" value="GDI"/>
    <property type="match status" value="2"/>
</dbReference>
<dbReference type="Gene3D" id="3.30.519.10">
    <property type="entry name" value="Guanine Nucleotide Dissociation Inhibitor, domain 2"/>
    <property type="match status" value="1"/>
</dbReference>
<reference evidence="7" key="1">
    <citation type="submission" date="2016-11" db="UniProtKB">
        <authorList>
            <consortium name="WormBaseParasite"/>
        </authorList>
    </citation>
    <scope>IDENTIFICATION</scope>
</reference>
<accession>A0A1I8J827</accession>
<dbReference type="GO" id="GO:0016192">
    <property type="term" value="P:vesicle-mediated transport"/>
    <property type="evidence" value="ECO:0007669"/>
    <property type="project" value="TreeGrafter"/>
</dbReference>
<dbReference type="Proteomes" id="UP000095280">
    <property type="component" value="Unplaced"/>
</dbReference>
<feature type="region of interest" description="Disordered" evidence="5">
    <location>
        <begin position="846"/>
        <end position="899"/>
    </location>
</feature>
<dbReference type="GO" id="GO:0005968">
    <property type="term" value="C:Rab-protein geranylgeranyltransferase complex"/>
    <property type="evidence" value="ECO:0007669"/>
    <property type="project" value="InterPro"/>
</dbReference>
<evidence type="ECO:0000256" key="5">
    <source>
        <dbReference type="SAM" id="MobiDB-lite"/>
    </source>
</evidence>
<dbReference type="WBParaSite" id="maker-uti_cns_0046360-snap-gene-0.3-mRNA-1">
    <property type="protein sequence ID" value="maker-uti_cns_0046360-snap-gene-0.3-mRNA-1"/>
    <property type="gene ID" value="maker-uti_cns_0046360-snap-gene-0.3"/>
</dbReference>
<evidence type="ECO:0000256" key="2">
    <source>
        <dbReference type="ARBA" id="ARBA00005593"/>
    </source>
</evidence>
<feature type="region of interest" description="Disordered" evidence="5">
    <location>
        <begin position="798"/>
        <end position="818"/>
    </location>
</feature>
<feature type="region of interest" description="Disordered" evidence="5">
    <location>
        <begin position="69"/>
        <end position="93"/>
    </location>
</feature>
<keyword evidence="4" id="KW-0963">Cytoplasm</keyword>
<feature type="compositionally biased region" description="Low complexity" evidence="5">
    <location>
        <begin position="798"/>
        <end position="810"/>
    </location>
</feature>
<protein>
    <submittedName>
        <fullName evidence="7">Rab proteins geranylgeranyltransferase component A</fullName>
    </submittedName>
</protein>
<dbReference type="GO" id="GO:0007264">
    <property type="term" value="P:small GTPase-mediated signal transduction"/>
    <property type="evidence" value="ECO:0007669"/>
    <property type="project" value="InterPro"/>
</dbReference>
<evidence type="ECO:0000256" key="1">
    <source>
        <dbReference type="ARBA" id="ARBA00004496"/>
    </source>
</evidence>
<proteinExistence type="inferred from homology"/>
<dbReference type="Gene3D" id="3.50.50.60">
    <property type="entry name" value="FAD/NAD(P)-binding domain"/>
    <property type="match status" value="1"/>
</dbReference>
<dbReference type="Gene3D" id="1.10.405.10">
    <property type="entry name" value="Guanine Nucleotide Dissociation Inhibitor, domain 1"/>
    <property type="match status" value="1"/>
</dbReference>
<sequence>HQGSVTHASCSAIQRLFYSAATGQPADPTARSAAQESIPRRERPRDRPRLAVESRHWPASSRAVRAFRLAAPGPNAGENKDETNSRGTTMGPSMDRLLDSYDVIVVGTGITEAMLSSALGRARSSVLHLDANGYYGDVWATKSLTEFVLWLSRPAPEEPQQPAPVTTASDRTGAVSTVRLPTADASVANRDWFWAPRLQEEMEVNRENLLQREQARPDIRGDRPSRVSLQQLVNQNRRFNLDISPRLTFARSGLMNLLHRTGLGFYSDIQRVGRCLHMRQSGRLISLPVEPAGIESWPRLSESERISLASFLQQCRSWPASLPDQQLPLFPGAAADERQLPKTLDELLELSGVTSPLAKSLVIESYAMCQPDEDAFEGVRRIQRYLSSLPDESESRLGPLAWVHYGSNEIAEVFCRHSAVWGATFVLRRGVESVNIEDGRVTGVTLSGGARERVSARQLVLNARYAPAHWLEAHKVRHVARAVFVTDAPLRAEIVEPTDAEANRGACVTHFVHRIDGYRNLARVIELPTTTKACPPDTWVVHITLPLSPGDASSSPRQAFLGLTSALFATDEDDTSRPHALLSAFFTVKDYSESIRHRQPGLPDNVHLVSGADSDVDFDGSVRCADEAFRRMCPGRQFLPSTPPHSMSESPVSVNAGTQQHQVASRVVQHLLTGGGAAARLPAAGVNQQQAVYRPELALFTEPAETDAVNFAVPIGIVNFVHSLQSLQDSLLQTGQLLTDLFIAQAVGGRGGWGAVVAHKIARQPSGEVRRAVAEAGGQAEAAAANVADGVQPFGEAANSEAAGASAAPGDGAGQGAEPGVVAVWTRPTVPPEWFVIRSVSSMSSKRSTKVSLDDDDDGGGSSSVVDAVGETRTQQWKQTRLPSPGPQVDESRLGEAER</sequence>
<comment type="subcellular location">
    <subcellularLocation>
        <location evidence="1">Cytoplasm</location>
    </subcellularLocation>
</comment>
<dbReference type="InterPro" id="IPR036188">
    <property type="entry name" value="FAD/NAD-bd_sf"/>
</dbReference>
<dbReference type="GO" id="GO:0005092">
    <property type="term" value="F:GDP-dissociation inhibitor activity"/>
    <property type="evidence" value="ECO:0007669"/>
    <property type="project" value="InterPro"/>
</dbReference>
<organism evidence="6 7">
    <name type="scientific">Macrostomum lignano</name>
    <dbReference type="NCBI Taxonomy" id="282301"/>
    <lineage>
        <taxon>Eukaryota</taxon>
        <taxon>Metazoa</taxon>
        <taxon>Spiralia</taxon>
        <taxon>Lophotrochozoa</taxon>
        <taxon>Platyhelminthes</taxon>
        <taxon>Rhabditophora</taxon>
        <taxon>Macrostomorpha</taxon>
        <taxon>Macrostomida</taxon>
        <taxon>Macrostomidae</taxon>
        <taxon>Macrostomum</taxon>
    </lineage>
</organism>
<evidence type="ECO:0000256" key="4">
    <source>
        <dbReference type="ARBA" id="ARBA00022490"/>
    </source>
</evidence>
<dbReference type="GO" id="GO:0005829">
    <property type="term" value="C:cytosol"/>
    <property type="evidence" value="ECO:0007669"/>
    <property type="project" value="TreeGrafter"/>
</dbReference>
<dbReference type="GO" id="GO:0005096">
    <property type="term" value="F:GTPase activator activity"/>
    <property type="evidence" value="ECO:0007669"/>
    <property type="project" value="UniProtKB-KW"/>
</dbReference>
<feature type="compositionally biased region" description="Polar residues" evidence="5">
    <location>
        <begin position="872"/>
        <end position="882"/>
    </location>
</feature>
<evidence type="ECO:0000313" key="6">
    <source>
        <dbReference type="Proteomes" id="UP000095280"/>
    </source>
</evidence>
<feature type="region of interest" description="Disordered" evidence="5">
    <location>
        <begin position="21"/>
        <end position="55"/>
    </location>
</feature>
<dbReference type="SUPFAM" id="SSF51905">
    <property type="entry name" value="FAD/NAD(P)-binding domain"/>
    <property type="match status" value="1"/>
</dbReference>
<dbReference type="PRINTS" id="PR00891">
    <property type="entry name" value="RABGDIREP"/>
</dbReference>
<feature type="compositionally biased region" description="Basic and acidic residues" evidence="5">
    <location>
        <begin position="38"/>
        <end position="55"/>
    </location>
</feature>
<evidence type="ECO:0000256" key="3">
    <source>
        <dbReference type="ARBA" id="ARBA00022468"/>
    </source>
</evidence>
<dbReference type="InterPro" id="IPR018203">
    <property type="entry name" value="GDP_dissociation_inhibitor"/>
</dbReference>
<feature type="compositionally biased region" description="Basic and acidic residues" evidence="5">
    <location>
        <begin position="890"/>
        <end position="899"/>
    </location>
</feature>
<comment type="similarity">
    <text evidence="2">Belongs to the Rab GDI family.</text>
</comment>
<dbReference type="GO" id="GO:0005634">
    <property type="term" value="C:nucleus"/>
    <property type="evidence" value="ECO:0007669"/>
    <property type="project" value="TreeGrafter"/>
</dbReference>
<dbReference type="AlphaFoldDB" id="A0A1I8J827"/>
<keyword evidence="3" id="KW-0343">GTPase activation</keyword>
<dbReference type="PRINTS" id="PR00893">
    <property type="entry name" value="RABESCORT"/>
</dbReference>
<dbReference type="InterPro" id="IPR001738">
    <property type="entry name" value="Rab_escort"/>
</dbReference>